<organism evidence="1 2">
    <name type="scientific">Citrobacter sedlakii</name>
    <dbReference type="NCBI Taxonomy" id="67826"/>
    <lineage>
        <taxon>Bacteria</taxon>
        <taxon>Pseudomonadati</taxon>
        <taxon>Pseudomonadota</taxon>
        <taxon>Gammaproteobacteria</taxon>
        <taxon>Enterobacterales</taxon>
        <taxon>Enterobacteriaceae</taxon>
        <taxon>Citrobacter</taxon>
        <taxon>Citrobacter freundii complex</taxon>
    </lineage>
</organism>
<dbReference type="Proteomes" id="UP000746649">
    <property type="component" value="Unassembled WGS sequence"/>
</dbReference>
<comment type="caution">
    <text evidence="1">The sequence shown here is derived from an EMBL/GenBank/DDBJ whole genome shotgun (WGS) entry which is preliminary data.</text>
</comment>
<dbReference type="InterPro" id="IPR043129">
    <property type="entry name" value="ATPase_NBD"/>
</dbReference>
<dbReference type="RefSeq" id="WP_200035608.1">
    <property type="nucleotide sequence ID" value="NZ_JADWND010000006.1"/>
</dbReference>
<protein>
    <submittedName>
        <fullName evidence="1">DNA utilization protein HofM</fullName>
    </submittedName>
</protein>
<evidence type="ECO:0000313" key="1">
    <source>
        <dbReference type="EMBL" id="MBJ8382290.1"/>
    </source>
</evidence>
<accession>A0ABS0ZU68</accession>
<name>A0ABS0ZU68_9ENTR</name>
<evidence type="ECO:0000313" key="2">
    <source>
        <dbReference type="Proteomes" id="UP000746649"/>
    </source>
</evidence>
<reference evidence="1 2" key="1">
    <citation type="submission" date="2020-11" db="EMBL/GenBank/DDBJ databases">
        <title>Enhanced detection system for hospital associated transmission using whole genome sequencing surveillance.</title>
        <authorList>
            <person name="Harrison L.H."/>
            <person name="Van Tyne D."/>
            <person name="Marsh J.W."/>
            <person name="Griffith M.P."/>
            <person name="Snyder D.J."/>
            <person name="Cooper V.S."/>
            <person name="Mustapha M."/>
        </authorList>
    </citation>
    <scope>NUCLEOTIDE SEQUENCE [LARGE SCALE GENOMIC DNA]</scope>
    <source>
        <strain evidence="1 2">CB00117</strain>
    </source>
</reference>
<sequence length="260" mass="28884">MAFKIWQIGLHIQQREALAVAVVRGASGWSLQRWWRIPLAQSTLQEGHMHDPEPLAAALHAWSRELPQRHQVHLSFPASRTRQKTFPRPSMSLREREQTAWLTGSLARELDMDPDALRFDYSEDALAPAFTVTAAQDKEVSTLLTLAQTLRIQVAAITPDACALQRLLPFLPPTQSCVAWRDETQWLWATRYAWGRKTVAEVASVDGLSASLSLTPDAVALCAKAQFDPWQAISVRQPPVPEEGHAFAVALGLALGDVRA</sequence>
<gene>
    <name evidence="1" type="ORF">I6M88_15100</name>
</gene>
<dbReference type="SUPFAM" id="SSF53067">
    <property type="entry name" value="Actin-like ATPase domain"/>
    <property type="match status" value="1"/>
</dbReference>
<keyword evidence="2" id="KW-1185">Reference proteome</keyword>
<proteinExistence type="predicted"/>
<dbReference type="EMBL" id="JADWND010000006">
    <property type="protein sequence ID" value="MBJ8382290.1"/>
    <property type="molecule type" value="Genomic_DNA"/>
</dbReference>